<dbReference type="OMA" id="KHHWMTL"/>
<dbReference type="Gene3D" id="3.20.20.190">
    <property type="entry name" value="Phosphatidylinositol (PI) phosphodiesterase"/>
    <property type="match status" value="1"/>
</dbReference>
<dbReference type="InParanoid" id="B3RMT9"/>
<dbReference type="GeneID" id="6750382"/>
<dbReference type="GO" id="GO:0070291">
    <property type="term" value="P:N-acylethanolamine metabolic process"/>
    <property type="evidence" value="ECO:0000318"/>
    <property type="project" value="GO_Central"/>
</dbReference>
<feature type="transmembrane region" description="Helical" evidence="1">
    <location>
        <begin position="6"/>
        <end position="25"/>
    </location>
</feature>
<dbReference type="InterPro" id="IPR017946">
    <property type="entry name" value="PLC-like_Pdiesterase_TIM-brl"/>
</dbReference>
<dbReference type="OrthoDB" id="197419at2759"/>
<gene>
    <name evidence="3" type="ORF">TRIADDRAFT_52925</name>
</gene>
<evidence type="ECO:0000313" key="4">
    <source>
        <dbReference type="Proteomes" id="UP000009022"/>
    </source>
</evidence>
<evidence type="ECO:0000313" key="3">
    <source>
        <dbReference type="EMBL" id="EDV27908.1"/>
    </source>
</evidence>
<sequence>MALYTNPFLILATSAAVIACLIYQIKLPATPRQATDDFLQDLDIVGHRAGGYDAPENSLEAIRMAKKNGAAGIEIDLAFSKDDAGVLMHDPSLGRTTNGPNVDVDQLTLKQLKALNVTVNERLKNRFDEVKIPTIEEALKEAKRLKLKVIVDVKGEATKTADALIPLFEKYNLYKEAIVTSFNPLVVYKVRRRNPRIIGGIIYFSYFVTDFLQRRNRSATIIKLATLLDTFIYWSFYSWAVPMTGSSIVSIHKDIISSEELHYWNSRGISVMTWTVNSKIQKQYFNQYLKIPYMTDCIRKEDDCSR</sequence>
<dbReference type="InterPro" id="IPR030395">
    <property type="entry name" value="GP_PDE_dom"/>
</dbReference>
<dbReference type="PROSITE" id="PS51704">
    <property type="entry name" value="GP_PDE"/>
    <property type="match status" value="1"/>
</dbReference>
<dbReference type="PhylomeDB" id="B3RMT9"/>
<keyword evidence="1" id="KW-1133">Transmembrane helix</keyword>
<dbReference type="Proteomes" id="UP000009022">
    <property type="component" value="Unassembled WGS sequence"/>
</dbReference>
<feature type="domain" description="GP-PDE" evidence="2">
    <location>
        <begin position="42"/>
        <end position="305"/>
    </location>
</feature>
<dbReference type="PANTHER" id="PTHR46320:SF1">
    <property type="entry name" value="GLYCEROPHOSPHODIESTER PHOSPHODIESTERASE 1"/>
    <property type="match status" value="1"/>
</dbReference>
<evidence type="ECO:0000259" key="2">
    <source>
        <dbReference type="PROSITE" id="PS51704"/>
    </source>
</evidence>
<dbReference type="SUPFAM" id="SSF51695">
    <property type="entry name" value="PLC-like phosphodiesterases"/>
    <property type="match status" value="1"/>
</dbReference>
<accession>B3RMT9</accession>
<dbReference type="PANTHER" id="PTHR46320">
    <property type="entry name" value="GLYCEROPHOSPHODIESTER PHOSPHODIESTERASE 1"/>
    <property type="match status" value="1"/>
</dbReference>
<protein>
    <recommendedName>
        <fullName evidence="2">GP-PDE domain-containing protein</fullName>
    </recommendedName>
</protein>
<dbReference type="HOGENOM" id="CLU_030006_2_1_1"/>
<keyword evidence="1" id="KW-0812">Transmembrane</keyword>
<proteinExistence type="predicted"/>
<dbReference type="CDD" id="cd08573">
    <property type="entry name" value="GDPD_GDE1"/>
    <property type="match status" value="1"/>
</dbReference>
<evidence type="ECO:0000256" key="1">
    <source>
        <dbReference type="SAM" id="Phobius"/>
    </source>
</evidence>
<dbReference type="GO" id="GO:0006580">
    <property type="term" value="P:ethanolamine metabolic process"/>
    <property type="evidence" value="ECO:0000318"/>
    <property type="project" value="GO_Central"/>
</dbReference>
<dbReference type="KEGG" id="tad:TRIADDRAFT_52925"/>
<dbReference type="STRING" id="10228.B3RMT9"/>
<dbReference type="Pfam" id="PF03009">
    <property type="entry name" value="GDPD"/>
    <property type="match status" value="1"/>
</dbReference>
<dbReference type="GO" id="GO:0006644">
    <property type="term" value="P:phospholipid metabolic process"/>
    <property type="evidence" value="ECO:0000318"/>
    <property type="project" value="GO_Central"/>
</dbReference>
<dbReference type="AlphaFoldDB" id="B3RMT9"/>
<dbReference type="eggNOG" id="KOG2258">
    <property type="taxonomic scope" value="Eukaryota"/>
</dbReference>
<dbReference type="GO" id="GO:0008889">
    <property type="term" value="F:glycerophosphodiester phosphodiesterase activity"/>
    <property type="evidence" value="ECO:0000318"/>
    <property type="project" value="GO_Central"/>
</dbReference>
<dbReference type="CTD" id="6750382"/>
<reference evidence="3 4" key="1">
    <citation type="journal article" date="2008" name="Nature">
        <title>The Trichoplax genome and the nature of placozoans.</title>
        <authorList>
            <person name="Srivastava M."/>
            <person name="Begovic E."/>
            <person name="Chapman J."/>
            <person name="Putnam N.H."/>
            <person name="Hellsten U."/>
            <person name="Kawashima T."/>
            <person name="Kuo A."/>
            <person name="Mitros T."/>
            <person name="Salamov A."/>
            <person name="Carpenter M.L."/>
            <person name="Signorovitch A.Y."/>
            <person name="Moreno M.A."/>
            <person name="Kamm K."/>
            <person name="Grimwood J."/>
            <person name="Schmutz J."/>
            <person name="Shapiro H."/>
            <person name="Grigoriev I.V."/>
            <person name="Buss L.W."/>
            <person name="Schierwater B."/>
            <person name="Dellaporta S.L."/>
            <person name="Rokhsar D.S."/>
        </authorList>
    </citation>
    <scope>NUCLEOTIDE SEQUENCE [LARGE SCALE GENOMIC DNA]</scope>
    <source>
        <strain evidence="3 4">Grell-BS-1999</strain>
    </source>
</reference>
<name>B3RMT9_TRIAD</name>
<organism evidence="3 4">
    <name type="scientific">Trichoplax adhaerens</name>
    <name type="common">Trichoplax reptans</name>
    <dbReference type="NCBI Taxonomy" id="10228"/>
    <lineage>
        <taxon>Eukaryota</taxon>
        <taxon>Metazoa</taxon>
        <taxon>Placozoa</taxon>
        <taxon>Uniplacotomia</taxon>
        <taxon>Trichoplacea</taxon>
        <taxon>Trichoplacidae</taxon>
        <taxon>Trichoplax</taxon>
    </lineage>
</organism>
<keyword evidence="4" id="KW-1185">Reference proteome</keyword>
<dbReference type="EMBL" id="DS985242">
    <property type="protein sequence ID" value="EDV27908.1"/>
    <property type="molecule type" value="Genomic_DNA"/>
</dbReference>
<dbReference type="FunCoup" id="B3RMT9">
    <property type="interactions" value="442"/>
</dbReference>
<dbReference type="GO" id="GO:0005886">
    <property type="term" value="C:plasma membrane"/>
    <property type="evidence" value="ECO:0000318"/>
    <property type="project" value="GO_Central"/>
</dbReference>
<dbReference type="RefSeq" id="XP_002109742.1">
    <property type="nucleotide sequence ID" value="XM_002109706.1"/>
</dbReference>
<keyword evidence="1" id="KW-0472">Membrane</keyword>